<accession>A0ABY4SH34</accession>
<organism evidence="2 3">
    <name type="scientific">Aquincola tertiaricarbonis</name>
    <dbReference type="NCBI Taxonomy" id="391953"/>
    <lineage>
        <taxon>Bacteria</taxon>
        <taxon>Pseudomonadati</taxon>
        <taxon>Pseudomonadota</taxon>
        <taxon>Betaproteobacteria</taxon>
        <taxon>Burkholderiales</taxon>
        <taxon>Sphaerotilaceae</taxon>
        <taxon>Aquincola</taxon>
    </lineage>
</organism>
<sequence>MKITLNLSRPRNPLALAARSRRAGAHRPGPGALRQQARRALQRDLDSMKPPSP</sequence>
<dbReference type="RefSeq" id="WP_250198721.1">
    <property type="nucleotide sequence ID" value="NZ_CP097636.1"/>
</dbReference>
<gene>
    <name evidence="2" type="ORF">MW290_16040</name>
</gene>
<evidence type="ECO:0000313" key="3">
    <source>
        <dbReference type="Proteomes" id="UP001056201"/>
    </source>
</evidence>
<evidence type="ECO:0000313" key="2">
    <source>
        <dbReference type="EMBL" id="URI10514.1"/>
    </source>
</evidence>
<feature type="region of interest" description="Disordered" evidence="1">
    <location>
        <begin position="19"/>
        <end position="53"/>
    </location>
</feature>
<proteinExistence type="predicted"/>
<reference evidence="2" key="1">
    <citation type="submission" date="2022-05" db="EMBL/GenBank/DDBJ databases">
        <title>An RpoN-dependent PEP-CTERM gene is involved in floc formation of an Aquincola tertiaricarbonis strain.</title>
        <authorList>
            <person name="Qiu D."/>
            <person name="Xia M."/>
        </authorList>
    </citation>
    <scope>NUCLEOTIDE SEQUENCE</scope>
    <source>
        <strain evidence="2">RN12</strain>
    </source>
</reference>
<protein>
    <submittedName>
        <fullName evidence="2">Uncharacterized protein</fullName>
    </submittedName>
</protein>
<name>A0ABY4SH34_AQUTE</name>
<keyword evidence="3" id="KW-1185">Reference proteome</keyword>
<dbReference type="EMBL" id="CP097636">
    <property type="protein sequence ID" value="URI10514.1"/>
    <property type="molecule type" value="Genomic_DNA"/>
</dbReference>
<feature type="compositionally biased region" description="Low complexity" evidence="1">
    <location>
        <begin position="26"/>
        <end position="39"/>
    </location>
</feature>
<dbReference type="Proteomes" id="UP001056201">
    <property type="component" value="Chromosome 2"/>
</dbReference>
<evidence type="ECO:0000256" key="1">
    <source>
        <dbReference type="SAM" id="MobiDB-lite"/>
    </source>
</evidence>